<dbReference type="Ensembl" id="ENSPTET00000005063.1">
    <property type="protein sequence ID" value="ENSPTEP00000003231.1"/>
    <property type="gene ID" value="ENSPTEG00000003834.1"/>
</dbReference>
<dbReference type="Gene3D" id="1.10.238.220">
    <property type="match status" value="1"/>
</dbReference>
<reference evidence="5" key="2">
    <citation type="submission" date="2025-09" db="UniProtKB">
        <authorList>
            <consortium name="Ensembl"/>
        </authorList>
    </citation>
    <scope>IDENTIFICATION</scope>
</reference>
<feature type="domain" description="EF-hand" evidence="4">
    <location>
        <begin position="945"/>
        <end position="980"/>
    </location>
</feature>
<evidence type="ECO:0000256" key="2">
    <source>
        <dbReference type="ARBA" id="ARBA00022837"/>
    </source>
</evidence>
<dbReference type="InterPro" id="IPR041534">
    <property type="entry name" value="EF-hand_13"/>
</dbReference>
<keyword evidence="2" id="KW-0106">Calcium</keyword>
<evidence type="ECO:0000256" key="1">
    <source>
        <dbReference type="ARBA" id="ARBA00022723"/>
    </source>
</evidence>
<dbReference type="GO" id="GO:0019888">
    <property type="term" value="F:protein phosphatase regulator activity"/>
    <property type="evidence" value="ECO:0007669"/>
    <property type="project" value="TreeGrafter"/>
</dbReference>
<proteinExistence type="predicted"/>
<feature type="region of interest" description="Disordered" evidence="3">
    <location>
        <begin position="193"/>
        <end position="237"/>
    </location>
</feature>
<evidence type="ECO:0000256" key="3">
    <source>
        <dbReference type="SAM" id="MobiDB-lite"/>
    </source>
</evidence>
<reference evidence="5" key="1">
    <citation type="submission" date="2025-08" db="UniProtKB">
        <authorList>
            <consortium name="Ensembl"/>
        </authorList>
    </citation>
    <scope>IDENTIFICATION</scope>
</reference>
<dbReference type="InterPro" id="IPR002048">
    <property type="entry name" value="EF_hand_dom"/>
</dbReference>
<dbReference type="GO" id="GO:0000159">
    <property type="term" value="C:protein phosphatase type 2A complex"/>
    <property type="evidence" value="ECO:0007669"/>
    <property type="project" value="TreeGrafter"/>
</dbReference>
<dbReference type="InterPro" id="IPR018247">
    <property type="entry name" value="EF_Hand_1_Ca_BS"/>
</dbReference>
<dbReference type="PANTHER" id="PTHR14095">
    <property type="entry name" value="PHOSPHATASE 2A REGULATORY SUBUNIT-RELATED"/>
    <property type="match status" value="1"/>
</dbReference>
<feature type="region of interest" description="Disordered" evidence="3">
    <location>
        <begin position="261"/>
        <end position="285"/>
    </location>
</feature>
<feature type="compositionally biased region" description="Basic and acidic residues" evidence="3">
    <location>
        <begin position="193"/>
        <end position="203"/>
    </location>
</feature>
<name>A0A8C9GDP3_9PRIM</name>
<dbReference type="PANTHER" id="PTHR14095:SF0">
    <property type="entry name" value="MIP22305P"/>
    <property type="match status" value="1"/>
</dbReference>
<dbReference type="Gene3D" id="1.10.238.10">
    <property type="entry name" value="EF-hand"/>
    <property type="match status" value="1"/>
</dbReference>
<dbReference type="GO" id="GO:0005509">
    <property type="term" value="F:calcium ion binding"/>
    <property type="evidence" value="ECO:0007669"/>
    <property type="project" value="InterPro"/>
</dbReference>
<keyword evidence="1" id="KW-0479">Metal-binding</keyword>
<dbReference type="PROSITE" id="PS50222">
    <property type="entry name" value="EF_HAND_2"/>
    <property type="match status" value="1"/>
</dbReference>
<dbReference type="PROSITE" id="PS00018">
    <property type="entry name" value="EF_HAND_1"/>
    <property type="match status" value="1"/>
</dbReference>
<feature type="compositionally biased region" description="Basic and acidic residues" evidence="3">
    <location>
        <begin position="267"/>
        <end position="284"/>
    </location>
</feature>
<dbReference type="Pfam" id="PF17958">
    <property type="entry name" value="EF-hand_13"/>
    <property type="match status" value="1"/>
</dbReference>
<evidence type="ECO:0000313" key="6">
    <source>
        <dbReference type="Proteomes" id="UP000694416"/>
    </source>
</evidence>
<accession>A0A8C9GDP3</accession>
<protein>
    <recommendedName>
        <fullName evidence="4">EF-hand domain-containing protein</fullName>
    </recommendedName>
</protein>
<dbReference type="Proteomes" id="UP000694416">
    <property type="component" value="Unplaced"/>
</dbReference>
<keyword evidence="6" id="KW-1185">Reference proteome</keyword>
<feature type="compositionally biased region" description="Low complexity" evidence="3">
    <location>
        <begin position="204"/>
        <end position="237"/>
    </location>
</feature>
<organism evidence="5 6">
    <name type="scientific">Piliocolobus tephrosceles</name>
    <name type="common">Ugandan red Colobus</name>
    <dbReference type="NCBI Taxonomy" id="591936"/>
    <lineage>
        <taxon>Eukaryota</taxon>
        <taxon>Metazoa</taxon>
        <taxon>Chordata</taxon>
        <taxon>Craniata</taxon>
        <taxon>Vertebrata</taxon>
        <taxon>Euteleostomi</taxon>
        <taxon>Mammalia</taxon>
        <taxon>Eutheria</taxon>
        <taxon>Euarchontoglires</taxon>
        <taxon>Primates</taxon>
        <taxon>Haplorrhini</taxon>
        <taxon>Catarrhini</taxon>
        <taxon>Cercopithecidae</taxon>
        <taxon>Colobinae</taxon>
        <taxon>Piliocolobus</taxon>
    </lineage>
</organism>
<dbReference type="InterPro" id="IPR011992">
    <property type="entry name" value="EF-hand-dom_pair"/>
</dbReference>
<dbReference type="SUPFAM" id="SSF47473">
    <property type="entry name" value="EF-hand"/>
    <property type="match status" value="2"/>
</dbReference>
<sequence length="1100" mass="128848">MNDKQYSPNSPIDNKKANLQLKFSTMDLPDVSEAKEMKTFLNFFLHGELMRQFLMDEDIWLFIQNMKSILKEDSSVIDAWLDNQLHLARSNSESLLNIDIPPFLNIKKSYECGNTKVEKEYDKCYLSCNNNFVKNNSLLDTKIENTQNNIINYLNNEELITKKNKNELNMDTNISKLVTKGLSYKEENNKKEIDKDHANHDNNKINNNHCNNNNDKFGTTYNNNNNSSSSSSSSSFNSKDIFSYLKDKNISDILQKGMNRSESLIDNEEKGAYKEEQQKEETHEYSTSTLKVKIIKSDNDNNIINKKSYMLKQLSNDIETKNRSLSSDIYEASENSEKEEKKKQKRKQLKLLDMNYQHTMENSLTSNRYETNKYRDSNKHVNINALEGGSLADSKRTMYNNDNNKTTITTTSSYNNNLLIENTQNVHIYIENNIIKDKQNDIPSKNVFFADDGYKKGKEVIDGGASKSETNKNETIKNETIKNETNGKQHNDNQFNEIKTKTNKITRGLKDIINKNAYINLNNTSITQGEISMNEKNEVEKSYIKNNNKLSELVLNKSEMSSINMKKTRDICLNHHDNLNDKNRAQPILIPKLTVNVGRLMNENRDKKLKNIFIQCNNKMDLQTFEKLIVVNYLKIGEYMSYTLFSKIPKTNNNFLTFNDVIKYFCNRFIDGSEDPSYYNDEIYVNLFNKKTKKDSFSNSNQVLNNTDSGFVPDGGTYNEVISKIDESKELGPNMTKSNELSSNLNDGSVIEDGTCSDNDRCINLLYKKCSIVNFFNAIKSDDKNYLEFKDFDMYVREILQRNKSLQFLLGHNEFLERYVESVIVRIYYHIDINDTNKIYLNDLRKNDLAHIWCCLDDSIKVQDIRQYFSYSHFYVYYFTFCQTSSCKDMLIDDNDLYRFDNHALNDFIVNRIWSKISIKLGGPNQKYMCLNDWIYFIMNYEDMTTNRSIEFWFKLIDLDANGIITDHEISVFFNIQSERLKSHYLEEPKLEDWLCQMNDAIQPSIEGNFTLSDLKKNKKYAAKFFGCLVSLSKLLAWEGRDVHRELQIETEYPNWTPWEFFCKTKYDELCYLENESIYDDNFDQYENNYTKSYYNLDSD</sequence>
<dbReference type="AlphaFoldDB" id="A0A8C9GDP3"/>
<evidence type="ECO:0000259" key="4">
    <source>
        <dbReference type="PROSITE" id="PS50222"/>
    </source>
</evidence>
<evidence type="ECO:0000313" key="5">
    <source>
        <dbReference type="Ensembl" id="ENSPTEP00000003231.1"/>
    </source>
</evidence>